<name>A0ABQ8V5V2_9AGAR</name>
<proteinExistence type="predicted"/>
<organism evidence="2 3">
    <name type="scientific">Lentinula lateritia</name>
    <dbReference type="NCBI Taxonomy" id="40482"/>
    <lineage>
        <taxon>Eukaryota</taxon>
        <taxon>Fungi</taxon>
        <taxon>Dikarya</taxon>
        <taxon>Basidiomycota</taxon>
        <taxon>Agaricomycotina</taxon>
        <taxon>Agaricomycetes</taxon>
        <taxon>Agaricomycetidae</taxon>
        <taxon>Agaricales</taxon>
        <taxon>Marasmiineae</taxon>
        <taxon>Omphalotaceae</taxon>
        <taxon>Lentinula</taxon>
    </lineage>
</organism>
<gene>
    <name evidence="2" type="ORF">C8R41DRAFT_846408</name>
</gene>
<keyword evidence="1" id="KW-0732">Signal</keyword>
<sequence>MHINLAYLLFALWSVAHAAPTLPSEKTNLKHHSARGRPISFPDPATVATVHVKLDPRNPNRLSTPCMDECGLKLKSIFEEWMRNAKLFEIEKKMIKEGKKPTVNDLPDIPLVPLEIVIEPDSVSALESIKFWGTGVKDIPGFVKGCEKKEDLCWGDVYDHRGVAFFWSAPNVSWVNIMNGYGVGVKEHRGKFTAVG</sequence>
<evidence type="ECO:0000256" key="1">
    <source>
        <dbReference type="SAM" id="SignalP"/>
    </source>
</evidence>
<keyword evidence="3" id="KW-1185">Reference proteome</keyword>
<feature type="chain" id="PRO_5047441214" evidence="1">
    <location>
        <begin position="19"/>
        <end position="196"/>
    </location>
</feature>
<dbReference type="Proteomes" id="UP001150217">
    <property type="component" value="Unassembled WGS sequence"/>
</dbReference>
<accession>A0ABQ8V5V2</accession>
<dbReference type="EMBL" id="JANVFT010000072">
    <property type="protein sequence ID" value="KAJ4476107.1"/>
    <property type="molecule type" value="Genomic_DNA"/>
</dbReference>
<feature type="signal peptide" evidence="1">
    <location>
        <begin position="1"/>
        <end position="18"/>
    </location>
</feature>
<evidence type="ECO:0000313" key="3">
    <source>
        <dbReference type="Proteomes" id="UP001150217"/>
    </source>
</evidence>
<comment type="caution">
    <text evidence="2">The sequence shown here is derived from an EMBL/GenBank/DDBJ whole genome shotgun (WGS) entry which is preliminary data.</text>
</comment>
<protein>
    <submittedName>
        <fullName evidence="2">Uncharacterized protein</fullName>
    </submittedName>
</protein>
<reference evidence="2" key="1">
    <citation type="submission" date="2022-08" db="EMBL/GenBank/DDBJ databases">
        <title>A Global Phylogenomic Analysis of the Shiitake Genus Lentinula.</title>
        <authorList>
            <consortium name="DOE Joint Genome Institute"/>
            <person name="Sierra-Patev S."/>
            <person name="Min B."/>
            <person name="Naranjo-Ortiz M."/>
            <person name="Looney B."/>
            <person name="Konkel Z."/>
            <person name="Slot J.C."/>
            <person name="Sakamoto Y."/>
            <person name="Steenwyk J.L."/>
            <person name="Rokas A."/>
            <person name="Carro J."/>
            <person name="Camarero S."/>
            <person name="Ferreira P."/>
            <person name="Molpeceres G."/>
            <person name="Ruiz-Duenas F.J."/>
            <person name="Serrano A."/>
            <person name="Henrissat B."/>
            <person name="Drula E."/>
            <person name="Hughes K.W."/>
            <person name="Mata J.L."/>
            <person name="Ishikawa N.K."/>
            <person name="Vargas-Isla R."/>
            <person name="Ushijima S."/>
            <person name="Smith C.A."/>
            <person name="Ahrendt S."/>
            <person name="Andreopoulos W."/>
            <person name="He G."/>
            <person name="Labutti K."/>
            <person name="Lipzen A."/>
            <person name="Ng V."/>
            <person name="Riley R."/>
            <person name="Sandor L."/>
            <person name="Barry K."/>
            <person name="Martinez A.T."/>
            <person name="Xiao Y."/>
            <person name="Gibbons J.G."/>
            <person name="Terashima K."/>
            <person name="Grigoriev I.V."/>
            <person name="Hibbett D.S."/>
        </authorList>
    </citation>
    <scope>NUCLEOTIDE SEQUENCE</scope>
    <source>
        <strain evidence="2">RHP3577 ss4</strain>
    </source>
</reference>
<evidence type="ECO:0000313" key="2">
    <source>
        <dbReference type="EMBL" id="KAJ4476107.1"/>
    </source>
</evidence>